<dbReference type="EMBL" id="AP035786">
    <property type="protein sequence ID" value="BFO74135.1"/>
    <property type="molecule type" value="Genomic_DNA"/>
</dbReference>
<keyword evidence="1" id="KW-0812">Transmembrane</keyword>
<reference evidence="4" key="1">
    <citation type="submission" date="2024-07" db="EMBL/GenBank/DDBJ databases">
        <title>Complete genome sequence of Prevotella sp. YM-2024 GTC17254.</title>
        <authorList>
            <person name="Hayashi M."/>
            <person name="Muto Y."/>
            <person name="Tanaka K."/>
            <person name="Niwa H."/>
        </authorList>
    </citation>
    <scope>NUCLEOTIDE SEQUENCE</scope>
    <source>
        <strain evidence="4">GTC17254</strain>
    </source>
</reference>
<dbReference type="Gene3D" id="3.55.50.30">
    <property type="match status" value="1"/>
</dbReference>
<keyword evidence="1" id="KW-0472">Membrane</keyword>
<feature type="domain" description="Protein FecR C-terminal" evidence="3">
    <location>
        <begin position="254"/>
        <end position="322"/>
    </location>
</feature>
<keyword evidence="1" id="KW-1133">Transmembrane helix</keyword>
<name>A0AB33J1N5_9BACT</name>
<organism evidence="4">
    <name type="scientific">Prevotella sp. GTC17254</name>
    <dbReference type="NCBI Taxonomy" id="3236794"/>
    <lineage>
        <taxon>Bacteria</taxon>
        <taxon>Pseudomonadati</taxon>
        <taxon>Bacteroidota</taxon>
        <taxon>Bacteroidia</taxon>
        <taxon>Bacteroidales</taxon>
        <taxon>Prevotellaceae</taxon>
        <taxon>Prevotella</taxon>
    </lineage>
</organism>
<dbReference type="PANTHER" id="PTHR30273">
    <property type="entry name" value="PERIPLASMIC SIGNAL SENSOR AND SIGMA FACTOR ACTIVATOR FECR-RELATED"/>
    <property type="match status" value="1"/>
</dbReference>
<accession>A0AB33J1N5</accession>
<evidence type="ECO:0000259" key="2">
    <source>
        <dbReference type="Pfam" id="PF04773"/>
    </source>
</evidence>
<dbReference type="InterPro" id="IPR006860">
    <property type="entry name" value="FecR"/>
</dbReference>
<evidence type="ECO:0008006" key="5">
    <source>
        <dbReference type="Google" id="ProtNLM"/>
    </source>
</evidence>
<dbReference type="PANTHER" id="PTHR30273:SF2">
    <property type="entry name" value="PROTEIN FECR"/>
    <property type="match status" value="1"/>
</dbReference>
<gene>
    <name evidence="4" type="ORF">GTC17254_17320</name>
</gene>
<dbReference type="GO" id="GO:0016989">
    <property type="term" value="F:sigma factor antagonist activity"/>
    <property type="evidence" value="ECO:0007669"/>
    <property type="project" value="TreeGrafter"/>
</dbReference>
<dbReference type="Pfam" id="PF04773">
    <property type="entry name" value="FecR"/>
    <property type="match status" value="1"/>
</dbReference>
<feature type="transmembrane region" description="Helical" evidence="1">
    <location>
        <begin position="76"/>
        <end position="100"/>
    </location>
</feature>
<evidence type="ECO:0000313" key="4">
    <source>
        <dbReference type="EMBL" id="BFO74135.1"/>
    </source>
</evidence>
<dbReference type="PIRSF" id="PIRSF018266">
    <property type="entry name" value="FecR"/>
    <property type="match status" value="1"/>
</dbReference>
<dbReference type="Gene3D" id="2.60.120.1440">
    <property type="match status" value="1"/>
</dbReference>
<feature type="domain" description="FecR protein" evidence="2">
    <location>
        <begin position="112"/>
        <end position="208"/>
    </location>
</feature>
<sequence>MRKIEQDFLNNKANTEQLKALRQHVNASDDAQLGADIQQQWMQEDLDTSEVDTDILKKIWYRVENQTRGGHRIHSLLWKAIQVAAVFLIPLFMFTTYYFYRQKSAYENGEVTFTTDKGEQACVVLPDGSKVRLNELTTLRYNTTAFNQYRREVIFDGQGYFEIHKDAKHPLVISSDRLSIKVLGTIFNLTTHRNSSQASLELSEGSVEFSHIASGRVVHMSPGQRAVLNKQTGQFAVSMMQEDFDYYTAWNRKELVFRNTPLTAVFEELEQTYSVSIKCNPRVKLSEQFTGTMASNNLQENLEILETSFHLKATKYGKNILITTAK</sequence>
<evidence type="ECO:0000256" key="1">
    <source>
        <dbReference type="SAM" id="Phobius"/>
    </source>
</evidence>
<evidence type="ECO:0000259" key="3">
    <source>
        <dbReference type="Pfam" id="PF16344"/>
    </source>
</evidence>
<proteinExistence type="predicted"/>
<dbReference type="AlphaFoldDB" id="A0AB33J1N5"/>
<dbReference type="Pfam" id="PF16344">
    <property type="entry name" value="FecR_C"/>
    <property type="match status" value="1"/>
</dbReference>
<dbReference type="InterPro" id="IPR032508">
    <property type="entry name" value="FecR_C"/>
</dbReference>
<dbReference type="InterPro" id="IPR012373">
    <property type="entry name" value="Ferrdict_sens_TM"/>
</dbReference>
<protein>
    <recommendedName>
        <fullName evidence="5">DUF4974 domain-containing protein</fullName>
    </recommendedName>
</protein>